<dbReference type="GO" id="GO:0016987">
    <property type="term" value="F:sigma factor activity"/>
    <property type="evidence" value="ECO:0007669"/>
    <property type="project" value="UniProtKB-KW"/>
</dbReference>
<proteinExistence type="inferred from homology"/>
<organism evidence="8 9">
    <name type="scientific">Cohnella xylanilytica</name>
    <dbReference type="NCBI Taxonomy" id="557555"/>
    <lineage>
        <taxon>Bacteria</taxon>
        <taxon>Bacillati</taxon>
        <taxon>Bacillota</taxon>
        <taxon>Bacilli</taxon>
        <taxon>Bacillales</taxon>
        <taxon>Paenibacillaceae</taxon>
        <taxon>Cohnella</taxon>
    </lineage>
</organism>
<keyword evidence="5" id="KW-0804">Transcription</keyword>
<evidence type="ECO:0000256" key="3">
    <source>
        <dbReference type="ARBA" id="ARBA00023082"/>
    </source>
</evidence>
<evidence type="ECO:0000259" key="7">
    <source>
        <dbReference type="Pfam" id="PF04545"/>
    </source>
</evidence>
<evidence type="ECO:0000313" key="8">
    <source>
        <dbReference type="EMBL" id="MBB6696002.1"/>
    </source>
</evidence>
<feature type="domain" description="RNA polymerase sigma-70 region 2" evidence="6">
    <location>
        <begin position="30"/>
        <end position="98"/>
    </location>
</feature>
<dbReference type="GO" id="GO:0006352">
    <property type="term" value="P:DNA-templated transcription initiation"/>
    <property type="evidence" value="ECO:0007669"/>
    <property type="project" value="InterPro"/>
</dbReference>
<dbReference type="Gene3D" id="1.10.1740.10">
    <property type="match status" value="1"/>
</dbReference>
<accession>A0A841U8G4</accession>
<keyword evidence="4" id="KW-0238">DNA-binding</keyword>
<dbReference type="SUPFAM" id="SSF88946">
    <property type="entry name" value="Sigma2 domain of RNA polymerase sigma factors"/>
    <property type="match status" value="1"/>
</dbReference>
<protein>
    <submittedName>
        <fullName evidence="8">RNA polymerase sigma factor</fullName>
    </submittedName>
</protein>
<keyword evidence="2" id="KW-0805">Transcription regulation</keyword>
<reference evidence="8 9" key="1">
    <citation type="submission" date="2020-08" db="EMBL/GenBank/DDBJ databases">
        <title>Cohnella phylogeny.</title>
        <authorList>
            <person name="Dunlap C."/>
        </authorList>
    </citation>
    <scope>NUCLEOTIDE SEQUENCE [LARGE SCALE GENOMIC DNA]</scope>
    <source>
        <strain evidence="8 9">DSM 25239</strain>
    </source>
</reference>
<dbReference type="RefSeq" id="WP_185139945.1">
    <property type="nucleotide sequence ID" value="NZ_BORM01000006.1"/>
</dbReference>
<evidence type="ECO:0000256" key="2">
    <source>
        <dbReference type="ARBA" id="ARBA00023015"/>
    </source>
</evidence>
<dbReference type="Gene3D" id="1.10.10.10">
    <property type="entry name" value="Winged helix-like DNA-binding domain superfamily/Winged helix DNA-binding domain"/>
    <property type="match status" value="1"/>
</dbReference>
<sequence>MNAMARNHNEDMVRWLKEIGEGSEEAFDRLYGQVVPWLLPMARHLLGDRMEAEDACHDVLLEVIRHPERYDPERGTVEAWLAVQLRSRCLDRLRKRSKIVLKEEAEPIAGFGREPLSRPEETVLARMQGEAVRLALGQLPGLQRRTLAEAYFSSRSQRELAEDWQVPLGTVKSRVRYGLNHLRKALEKMGWAEPEGGDRHG</sequence>
<dbReference type="InterPro" id="IPR039425">
    <property type="entry name" value="RNA_pol_sigma-70-like"/>
</dbReference>
<dbReference type="InterPro" id="IPR036388">
    <property type="entry name" value="WH-like_DNA-bd_sf"/>
</dbReference>
<feature type="domain" description="RNA polymerase sigma-70 region 4" evidence="7">
    <location>
        <begin position="135"/>
        <end position="184"/>
    </location>
</feature>
<evidence type="ECO:0000256" key="1">
    <source>
        <dbReference type="ARBA" id="ARBA00010641"/>
    </source>
</evidence>
<dbReference type="GO" id="GO:0003677">
    <property type="term" value="F:DNA binding"/>
    <property type="evidence" value="ECO:0007669"/>
    <property type="project" value="UniProtKB-KW"/>
</dbReference>
<comment type="similarity">
    <text evidence="1">Belongs to the sigma-70 factor family. ECF subfamily.</text>
</comment>
<dbReference type="InterPro" id="IPR007627">
    <property type="entry name" value="RNA_pol_sigma70_r2"/>
</dbReference>
<comment type="caution">
    <text evidence="8">The sequence shown here is derived from an EMBL/GenBank/DDBJ whole genome shotgun (WGS) entry which is preliminary data.</text>
</comment>
<evidence type="ECO:0000259" key="6">
    <source>
        <dbReference type="Pfam" id="PF04542"/>
    </source>
</evidence>
<evidence type="ECO:0000256" key="4">
    <source>
        <dbReference type="ARBA" id="ARBA00023125"/>
    </source>
</evidence>
<evidence type="ECO:0000256" key="5">
    <source>
        <dbReference type="ARBA" id="ARBA00023163"/>
    </source>
</evidence>
<dbReference type="InterPro" id="IPR007630">
    <property type="entry name" value="RNA_pol_sigma70_r4"/>
</dbReference>
<dbReference type="Pfam" id="PF04542">
    <property type="entry name" value="Sigma70_r2"/>
    <property type="match status" value="1"/>
</dbReference>
<dbReference type="InterPro" id="IPR013324">
    <property type="entry name" value="RNA_pol_sigma_r3/r4-like"/>
</dbReference>
<dbReference type="AlphaFoldDB" id="A0A841U8G4"/>
<dbReference type="NCBIfam" id="TIGR02937">
    <property type="entry name" value="sigma70-ECF"/>
    <property type="match status" value="1"/>
</dbReference>
<keyword evidence="9" id="KW-1185">Reference proteome</keyword>
<dbReference type="InterPro" id="IPR014284">
    <property type="entry name" value="RNA_pol_sigma-70_dom"/>
</dbReference>
<keyword evidence="3" id="KW-0731">Sigma factor</keyword>
<gene>
    <name evidence="8" type="ORF">H7B90_31905</name>
</gene>
<evidence type="ECO:0000313" key="9">
    <source>
        <dbReference type="Proteomes" id="UP000553776"/>
    </source>
</evidence>
<dbReference type="InterPro" id="IPR013325">
    <property type="entry name" value="RNA_pol_sigma_r2"/>
</dbReference>
<name>A0A841U8G4_9BACL</name>
<dbReference type="Proteomes" id="UP000553776">
    <property type="component" value="Unassembled WGS sequence"/>
</dbReference>
<dbReference type="Pfam" id="PF04545">
    <property type="entry name" value="Sigma70_r4"/>
    <property type="match status" value="1"/>
</dbReference>
<dbReference type="PANTHER" id="PTHR43133">
    <property type="entry name" value="RNA POLYMERASE ECF-TYPE SIGMA FACTO"/>
    <property type="match status" value="1"/>
</dbReference>
<dbReference type="EMBL" id="JACJVR010000159">
    <property type="protein sequence ID" value="MBB6696002.1"/>
    <property type="molecule type" value="Genomic_DNA"/>
</dbReference>
<dbReference type="SUPFAM" id="SSF88659">
    <property type="entry name" value="Sigma3 and sigma4 domains of RNA polymerase sigma factors"/>
    <property type="match status" value="1"/>
</dbReference>
<dbReference type="PANTHER" id="PTHR43133:SF62">
    <property type="entry name" value="RNA POLYMERASE SIGMA FACTOR SIGZ"/>
    <property type="match status" value="1"/>
</dbReference>